<feature type="compositionally biased region" description="Basic and acidic residues" evidence="5">
    <location>
        <begin position="1001"/>
        <end position="1027"/>
    </location>
</feature>
<evidence type="ECO:0000259" key="6">
    <source>
        <dbReference type="PROSITE" id="PS51720"/>
    </source>
</evidence>
<comment type="caution">
    <text evidence="7">The sequence shown here is derived from an EMBL/GenBank/DDBJ whole genome shotgun (WGS) entry which is preliminary data.</text>
</comment>
<evidence type="ECO:0000313" key="8">
    <source>
        <dbReference type="Proteomes" id="UP001152622"/>
    </source>
</evidence>
<evidence type="ECO:0000256" key="2">
    <source>
        <dbReference type="ARBA" id="ARBA00022741"/>
    </source>
</evidence>
<sequence>MGERFRTSSPDLGLGFASRSSELSIVLCCNDQWKKNSVVNTILGRTQVTPNPTIKTEGEVEDRHVVFVSSPDWTEYSSQNHWKHVKQHIEESVSSCPAGPHAFLMVIPLCPFREAERREVEERLELFYECIWRRSIVLFSGKDGLGGKTVEKYIEEEPCLQQLIQKCGNRYHVLSTENREELLETIDVMVTENDCPHFQMMEASEEIDEKKAVLEENAKQRLVMVQEKRETLRQIINEAARDFSDITMVLLGRFCAGKMSTGNTILGKEEFDTTSNTSECVKNEGEVNGRKVTVVLTPGWHRDFSGQEGTQNIKDRIKQTESLCPSKPHAFLLVIHCDSSFTETDRRRVEEHLSVLGEEASERTLVLFTWGDKLGETTIEMHIERWNELRWLVDKCGNWYHVLDNKSTDRSQVGELLEKVDEMLAESKHAYATTMYQETKQKNRELKEMNQEKDREVKQVKEELELRSLESDLKVRDDDRQLRTKEEDLSEMMDVSHLGFASRSSELRIVLCCNDKWKKCSVVNTILGPTQVSLSSKIKTEGEVEDRHVVFVSSPDWAEYSVQNPWKHVKQQIEESVSLIPPGPHAFLMVIPLRPLKKAERREVEERLELFYECIWRRSIVLFSGKDGLGGKTVEKYIEEEPCLQQLIQKCGNRYHVLSTENREELLETIDVMVTENDCPHFQMMEASEEMEEKKAVLEENAKQRLVMVQEKRETLREIMNEACDFSDITMVLLGRFCAGKTSTGNTILGKKAFDTTSNTLECVVKQGEVNGRKVTVVLTPGWQRDFSGQEDMQNIKVRIKQSESLCPSKPHAFLLVIHCDSSFTETDMRRVEEHLSVLGEEASERTLVLFTWGDKLGEKAIEMHIERWNELRWLVDKCGNRYHVLDNKSTDRSQVGELLEKVDEMLAESKCSYSITMYQETKQKIRELKKINEEKDREVKQMKEELEQKCQEIRSLDDNREREISHLKDELRKIEEALSEIRDLSLLASGQGRQGQPDLPSREEGEKQTEGEQELQREEKKLRDRHRTELEELEREFGEDSATKTLEEAIQKMINRLKGETGVPMRELEEELKRKLEKKAWVEREERRRREEKEIELKKRHRKEMEALSKEARRDVQGEAERREVEERLQLFYECIWRRSIVLFSGKARLGGKTIEKYIKEEPCLQQLIQKCGNRYHVLSTENREELLETIDVTANRCASFQMMEASEEIEEKKAVLEENAKQRLVMVQKKRATLRKTINEAAHSFSDITMVLLGRFCAGKCSTGNNILGKKAFDTTINTLECVVKQSKVNGRKVTVVLTPGWQRDFSGQEDQEDTQNIKDRIKQSESLCPSKPHAFLLVIYCDSSFTETDRRRVEEHLSVLGEEASERTLVLFTWGDKLGETTIEMHIERWNELRWLVDKCGNRYHVLDNKSTDRSQVGELLEKVDEMLTESKYPVSVYQESKMKDRELKEMNQEKDREVKQVKEELEPRSLQSDLRVRDDDRQPRTKEEDLSEIMDVSHLARGQRRQGQPDLPSREDEEKQTEGEQELQREKKKLRDRHRTELEELERKFGEDSATKTLDEAIQKLINRLKGETGVPMRELEEELKRKLENKAWVEKEERRRREEKEIELKKRHRKEMEALRQLYSEEPRQDGQGYLKPGLAILGAVIGGIAGALRGPVRAIG</sequence>
<evidence type="ECO:0000313" key="7">
    <source>
        <dbReference type="EMBL" id="KAJ8352696.1"/>
    </source>
</evidence>
<feature type="compositionally biased region" description="Basic and acidic residues" evidence="5">
    <location>
        <begin position="1478"/>
        <end position="1492"/>
    </location>
</feature>
<protein>
    <recommendedName>
        <fullName evidence="6">AIG1-type G domain-containing protein</fullName>
    </recommendedName>
</protein>
<evidence type="ECO:0000256" key="4">
    <source>
        <dbReference type="SAM" id="Coils"/>
    </source>
</evidence>
<dbReference type="Proteomes" id="UP001152622">
    <property type="component" value="Chromosome 8"/>
</dbReference>
<feature type="coiled-coil region" evidence="4">
    <location>
        <begin position="1066"/>
        <end position="1112"/>
    </location>
</feature>
<feature type="region of interest" description="Disordered" evidence="5">
    <location>
        <begin position="1447"/>
        <end position="1539"/>
    </location>
</feature>
<feature type="coiled-coil region" evidence="4">
    <location>
        <begin position="1581"/>
        <end position="1624"/>
    </location>
</feature>
<accession>A0A9Q1F7N4</accession>
<comment type="similarity">
    <text evidence="1">Belongs to the TRAFAC class TrmE-Era-EngA-EngB-Septin-like GTPase superfamily. AIG1/Toc34/Toc159-like paraseptin GTPase family. IAN subfamily.</text>
</comment>
<feature type="coiled-coil region" evidence="4">
    <location>
        <begin position="919"/>
        <end position="988"/>
    </location>
</feature>
<feature type="region of interest" description="Disordered" evidence="5">
    <location>
        <begin position="989"/>
        <end position="1027"/>
    </location>
</feature>
<dbReference type="GO" id="GO:0005525">
    <property type="term" value="F:GTP binding"/>
    <property type="evidence" value="ECO:0007669"/>
    <property type="project" value="UniProtKB-KW"/>
</dbReference>
<evidence type="ECO:0000256" key="1">
    <source>
        <dbReference type="ARBA" id="ARBA00008535"/>
    </source>
</evidence>
<dbReference type="EMBL" id="JAINUF010000008">
    <property type="protein sequence ID" value="KAJ8352696.1"/>
    <property type="molecule type" value="Genomic_DNA"/>
</dbReference>
<dbReference type="InterPro" id="IPR006703">
    <property type="entry name" value="G_AIG1"/>
</dbReference>
<feature type="domain" description="AIG1-type G" evidence="6">
    <location>
        <begin position="243"/>
        <end position="440"/>
    </location>
</feature>
<dbReference type="FunFam" id="3.40.50.300:FF:001809">
    <property type="entry name" value="Si:ch1073-365p7.2"/>
    <property type="match status" value="3"/>
</dbReference>
<proteinExistence type="inferred from homology"/>
<keyword evidence="2" id="KW-0547">Nucleotide-binding</keyword>
<dbReference type="Pfam" id="PF04548">
    <property type="entry name" value="AIG1"/>
    <property type="match status" value="6"/>
</dbReference>
<feature type="coiled-coil region" evidence="4">
    <location>
        <begin position="684"/>
        <end position="719"/>
    </location>
</feature>
<organism evidence="7 8">
    <name type="scientific">Synaphobranchus kaupii</name>
    <name type="common">Kaup's arrowtooth eel</name>
    <dbReference type="NCBI Taxonomy" id="118154"/>
    <lineage>
        <taxon>Eukaryota</taxon>
        <taxon>Metazoa</taxon>
        <taxon>Chordata</taxon>
        <taxon>Craniata</taxon>
        <taxon>Vertebrata</taxon>
        <taxon>Euteleostomi</taxon>
        <taxon>Actinopterygii</taxon>
        <taxon>Neopterygii</taxon>
        <taxon>Teleostei</taxon>
        <taxon>Anguilliformes</taxon>
        <taxon>Synaphobranchidae</taxon>
        <taxon>Synaphobranchus</taxon>
    </lineage>
</organism>
<feature type="compositionally biased region" description="Basic and acidic residues" evidence="5">
    <location>
        <begin position="1447"/>
        <end position="1471"/>
    </location>
</feature>
<dbReference type="PANTHER" id="PTHR10903">
    <property type="entry name" value="GTPASE, IMAP FAMILY MEMBER-RELATED"/>
    <property type="match status" value="1"/>
</dbReference>
<feature type="coiled-coil region" evidence="4">
    <location>
        <begin position="432"/>
        <end position="466"/>
    </location>
</feature>
<feature type="domain" description="AIG1-type G" evidence="6">
    <location>
        <begin position="1247"/>
        <end position="1450"/>
    </location>
</feature>
<keyword evidence="4" id="KW-0175">Coiled coil</keyword>
<dbReference type="Gene3D" id="3.40.50.300">
    <property type="entry name" value="P-loop containing nucleotide triphosphate hydrolases"/>
    <property type="match status" value="6"/>
</dbReference>
<reference evidence="7" key="1">
    <citation type="journal article" date="2023" name="Science">
        <title>Genome structures resolve the early diversification of teleost fishes.</title>
        <authorList>
            <person name="Parey E."/>
            <person name="Louis A."/>
            <person name="Montfort J."/>
            <person name="Bouchez O."/>
            <person name="Roques C."/>
            <person name="Iampietro C."/>
            <person name="Lluch J."/>
            <person name="Castinel A."/>
            <person name="Donnadieu C."/>
            <person name="Desvignes T."/>
            <person name="Floi Bucao C."/>
            <person name="Jouanno E."/>
            <person name="Wen M."/>
            <person name="Mejri S."/>
            <person name="Dirks R."/>
            <person name="Jansen H."/>
            <person name="Henkel C."/>
            <person name="Chen W.J."/>
            <person name="Zahm M."/>
            <person name="Cabau C."/>
            <person name="Klopp C."/>
            <person name="Thompson A.W."/>
            <person name="Robinson-Rechavi M."/>
            <person name="Braasch I."/>
            <person name="Lecointre G."/>
            <person name="Bobe J."/>
            <person name="Postlethwait J.H."/>
            <person name="Berthelot C."/>
            <person name="Roest Crollius H."/>
            <person name="Guiguen Y."/>
        </authorList>
    </citation>
    <scope>NUCLEOTIDE SEQUENCE</scope>
    <source>
        <strain evidence="7">WJC10195</strain>
    </source>
</reference>
<keyword evidence="3" id="KW-0342">GTP-binding</keyword>
<dbReference type="OrthoDB" id="8954335at2759"/>
<evidence type="ECO:0000256" key="3">
    <source>
        <dbReference type="ARBA" id="ARBA00023134"/>
    </source>
</evidence>
<gene>
    <name evidence="7" type="ORF">SKAU_G00241720</name>
</gene>
<dbReference type="SUPFAM" id="SSF52540">
    <property type="entry name" value="P-loop containing nucleoside triphosphate hydrolases"/>
    <property type="match status" value="3"/>
</dbReference>
<dbReference type="InterPro" id="IPR045058">
    <property type="entry name" value="GIMA/IAN/Toc"/>
</dbReference>
<name>A0A9Q1F7N4_SYNKA</name>
<feature type="domain" description="AIG1-type G" evidence="6">
    <location>
        <begin position="726"/>
        <end position="923"/>
    </location>
</feature>
<dbReference type="PANTHER" id="PTHR10903:SF107">
    <property type="entry name" value="GTPASE IMAP FAMILY MEMBER 4-LIKE-RELATED"/>
    <property type="match status" value="1"/>
</dbReference>
<keyword evidence="8" id="KW-1185">Reference proteome</keyword>
<feature type="compositionally biased region" description="Basic and acidic residues" evidence="5">
    <location>
        <begin position="1516"/>
        <end position="1533"/>
    </location>
</feature>
<dbReference type="InterPro" id="IPR027417">
    <property type="entry name" value="P-loop_NTPase"/>
</dbReference>
<dbReference type="PROSITE" id="PS51720">
    <property type="entry name" value="G_AIG1"/>
    <property type="match status" value="3"/>
</dbReference>
<evidence type="ECO:0000256" key="5">
    <source>
        <dbReference type="SAM" id="MobiDB-lite"/>
    </source>
</evidence>